<proteinExistence type="predicted"/>
<evidence type="ECO:0008006" key="3">
    <source>
        <dbReference type="Google" id="ProtNLM"/>
    </source>
</evidence>
<keyword evidence="2" id="KW-1185">Reference proteome</keyword>
<sequence length="124" mass="13580">MSAVRQGLPGATRICPHCKATILESASVCPACRHHLRFDSDASQQTAARFSPLHVEGTIRHPPTDGAWEYSMVLSIRNDRGEEITRQVVGVGALHPGEERTFTLAVEAFEAVGYKAANKGRLRR</sequence>
<gene>
    <name evidence="1" type="ORF">LA76x_3190</name>
</gene>
<organism evidence="1 2">
    <name type="scientific">Lysobacter antibioticus</name>
    <dbReference type="NCBI Taxonomy" id="84531"/>
    <lineage>
        <taxon>Bacteria</taxon>
        <taxon>Pseudomonadati</taxon>
        <taxon>Pseudomonadota</taxon>
        <taxon>Gammaproteobacteria</taxon>
        <taxon>Lysobacterales</taxon>
        <taxon>Lysobacteraceae</taxon>
        <taxon>Lysobacter</taxon>
    </lineage>
</organism>
<dbReference type="RefSeq" id="WP_057918402.1">
    <property type="nucleotide sequence ID" value="NZ_CP011129.1"/>
</dbReference>
<name>A0A0S2E148_LYSAN</name>
<dbReference type="AlphaFoldDB" id="A0A0S2E148"/>
<dbReference type="PATRIC" id="fig|84531.7.peg.3609"/>
<dbReference type="STRING" id="84531.LA76x_3190"/>
<dbReference type="KEGG" id="laq:GLA29479_3688"/>
<evidence type="ECO:0000313" key="2">
    <source>
        <dbReference type="Proteomes" id="UP000060787"/>
    </source>
</evidence>
<dbReference type="OrthoDB" id="5974215at2"/>
<reference evidence="1 2" key="1">
    <citation type="journal article" date="2015" name="BMC Genomics">
        <title>Comparative genomics and metabolic profiling of the genus Lysobacter.</title>
        <authorList>
            <person name="de Bruijn I."/>
            <person name="Cheng X."/>
            <person name="de Jager V."/>
            <person name="Exposito R.G."/>
            <person name="Watrous J."/>
            <person name="Patel N."/>
            <person name="Postma J."/>
            <person name="Dorrestein P.C."/>
            <person name="Kobayashi D."/>
            <person name="Raaijmakers J.M."/>
        </authorList>
    </citation>
    <scope>NUCLEOTIDE SEQUENCE [LARGE SCALE GENOMIC DNA]</scope>
    <source>
        <strain evidence="1 2">76</strain>
    </source>
</reference>
<dbReference type="Proteomes" id="UP000060787">
    <property type="component" value="Chromosome"/>
</dbReference>
<dbReference type="EMBL" id="CP011129">
    <property type="protein sequence ID" value="ALN81318.1"/>
    <property type="molecule type" value="Genomic_DNA"/>
</dbReference>
<dbReference type="KEGG" id="lab:LA76x_3190"/>
<accession>A0A0S2E148</accession>
<evidence type="ECO:0000313" key="1">
    <source>
        <dbReference type="EMBL" id="ALN81318.1"/>
    </source>
</evidence>
<protein>
    <recommendedName>
        <fullName evidence="3">Zinc-ribbon domain protein</fullName>
    </recommendedName>
</protein>